<dbReference type="EMBL" id="JAUTXY010000025">
    <property type="protein sequence ID" value="MEE2061984.1"/>
    <property type="molecule type" value="Genomic_DNA"/>
</dbReference>
<dbReference type="InterPro" id="IPR011008">
    <property type="entry name" value="Dimeric_a/b-barrel"/>
</dbReference>
<proteinExistence type="predicted"/>
<protein>
    <submittedName>
        <fullName evidence="2">Dabb family protein</fullName>
    </submittedName>
</protein>
<dbReference type="RefSeq" id="WP_158289190.1">
    <property type="nucleotide sequence ID" value="NZ_JAUTXY010000025.1"/>
</dbReference>
<dbReference type="InterPro" id="IPR013097">
    <property type="entry name" value="Dabb"/>
</dbReference>
<reference evidence="2 3" key="1">
    <citation type="submission" date="2023-07" db="EMBL/GenBank/DDBJ databases">
        <authorList>
            <person name="Girao M."/>
            <person name="Carvalho M.F."/>
        </authorList>
    </citation>
    <scope>NUCLEOTIDE SEQUENCE [LARGE SCALE GENOMIC DNA]</scope>
    <source>
        <strain evidence="2 3">YIM65754</strain>
    </source>
</reference>
<dbReference type="SUPFAM" id="SSF54909">
    <property type="entry name" value="Dimeric alpha+beta barrel"/>
    <property type="match status" value="1"/>
</dbReference>
<accession>A0ABU7LKA0</accession>
<feature type="domain" description="Stress-response A/B barrel" evidence="1">
    <location>
        <begin position="113"/>
        <end position="208"/>
    </location>
</feature>
<comment type="caution">
    <text evidence="2">The sequence shown here is derived from an EMBL/GenBank/DDBJ whole genome shotgun (WGS) entry which is preliminary data.</text>
</comment>
<evidence type="ECO:0000313" key="3">
    <source>
        <dbReference type="Proteomes" id="UP001336020"/>
    </source>
</evidence>
<name>A0ABU7LKA0_9NOCA</name>
<dbReference type="SMART" id="SM00886">
    <property type="entry name" value="Dabb"/>
    <property type="match status" value="1"/>
</dbReference>
<evidence type="ECO:0000313" key="2">
    <source>
        <dbReference type="EMBL" id="MEE2061984.1"/>
    </source>
</evidence>
<sequence length="217" mass="23778">MSDTATRAMTWLIQLSDKDENLREQIITQLTSAVSNASTTAVAAPTLAGTINGGDILVHARCTDEDAGMLRVSVDDVLAQAPVDSVDSVEYGATPPVGAAHLSGTRQTPPPTIYRALLLRVDDRATPEQIARFERDLLLMPVHVTSIATWQLSHVTDAGGPTEWTHVWEQTFTDLDGLRGQYMAHPIHWGVVDRWFDPEWPENIVVDRVAHSFCALG</sequence>
<gene>
    <name evidence="2" type="ORF">Q7514_31105</name>
</gene>
<dbReference type="Proteomes" id="UP001336020">
    <property type="component" value="Unassembled WGS sequence"/>
</dbReference>
<dbReference type="PROSITE" id="PS51502">
    <property type="entry name" value="S_R_A_B_BARREL"/>
    <property type="match status" value="1"/>
</dbReference>
<organism evidence="2 3">
    <name type="scientific">Rhodococcus artemisiae</name>
    <dbReference type="NCBI Taxonomy" id="714159"/>
    <lineage>
        <taxon>Bacteria</taxon>
        <taxon>Bacillati</taxon>
        <taxon>Actinomycetota</taxon>
        <taxon>Actinomycetes</taxon>
        <taxon>Mycobacteriales</taxon>
        <taxon>Nocardiaceae</taxon>
        <taxon>Rhodococcus</taxon>
    </lineage>
</organism>
<keyword evidence="3" id="KW-1185">Reference proteome</keyword>
<dbReference type="Gene3D" id="3.30.70.100">
    <property type="match status" value="1"/>
</dbReference>
<evidence type="ECO:0000259" key="1">
    <source>
        <dbReference type="PROSITE" id="PS51502"/>
    </source>
</evidence>
<dbReference type="Pfam" id="PF07876">
    <property type="entry name" value="Dabb"/>
    <property type="match status" value="1"/>
</dbReference>